<feature type="transmembrane region" description="Helical" evidence="1">
    <location>
        <begin position="94"/>
        <end position="112"/>
    </location>
</feature>
<dbReference type="RefSeq" id="WP_048387441.1">
    <property type="nucleotide sequence ID" value="NZ_CP011494.1"/>
</dbReference>
<keyword evidence="1" id="KW-1133">Transmembrane helix</keyword>
<keyword evidence="3" id="KW-1185">Reference proteome</keyword>
<dbReference type="PATRIC" id="fig|330734.3.peg.3162"/>
<dbReference type="STRING" id="330734.ABA45_15010"/>
<organism evidence="2 3">
    <name type="scientific">Marinobacter psychrophilus</name>
    <dbReference type="NCBI Taxonomy" id="330734"/>
    <lineage>
        <taxon>Bacteria</taxon>
        <taxon>Pseudomonadati</taxon>
        <taxon>Pseudomonadota</taxon>
        <taxon>Gammaproteobacteria</taxon>
        <taxon>Pseudomonadales</taxon>
        <taxon>Marinobacteraceae</taxon>
        <taxon>Marinobacter</taxon>
    </lineage>
</organism>
<dbReference type="InterPro" id="IPR010266">
    <property type="entry name" value="NnrS"/>
</dbReference>
<keyword evidence="1" id="KW-0472">Membrane</keyword>
<feature type="transmembrane region" description="Helical" evidence="1">
    <location>
        <begin position="255"/>
        <end position="278"/>
    </location>
</feature>
<dbReference type="Proteomes" id="UP000036406">
    <property type="component" value="Chromosome"/>
</dbReference>
<accession>A0A0H4I3D3</accession>
<feature type="transmembrane region" description="Helical" evidence="1">
    <location>
        <begin position="225"/>
        <end position="243"/>
    </location>
</feature>
<feature type="transmembrane region" description="Helical" evidence="1">
    <location>
        <begin position="159"/>
        <end position="180"/>
    </location>
</feature>
<protein>
    <submittedName>
        <fullName evidence="2">Short-chain dehydrogenase</fullName>
    </submittedName>
</protein>
<gene>
    <name evidence="2" type="ORF">ABA45_15010</name>
</gene>
<feature type="transmembrane region" description="Helical" evidence="1">
    <location>
        <begin position="284"/>
        <end position="307"/>
    </location>
</feature>
<sequence length="384" mass="41252">MPTFRPQAFWLFFPAAAILAAVAVPLSVWAVLGGGGWPSGLLNTGHGHEMIFGFALALIAGYTLGRQSPERLYLLFALWLAARISWWFMPDTVLANALSPAFALVLAAVVLPRFHAAKKWRNKMVGPLIGTLAVMAVAFSLSRTAIWQSDLAELGPFRIMHAAIIGLLLLMTFMGGRILAPSVANTLDKKGVALNARLQPRMEGTLIVLLAAALPFSLIPPLRHASGALLVAAALVTAVRLARWKLWRCLERPDLMVFAVGYSWLVVGGLLSGIALLSGRSMSASLHMITIGALGTLAGSVMLKLAWQRACRQWPPAKRTVPLAIAIGAATLLRFAAGTEPFSHPQMLWCSAALWAGAWLLMALELLRLSKMARQRVATSTASA</sequence>
<feature type="transmembrane region" description="Helical" evidence="1">
    <location>
        <begin position="201"/>
        <end position="219"/>
    </location>
</feature>
<feature type="transmembrane region" description="Helical" evidence="1">
    <location>
        <begin position="319"/>
        <end position="336"/>
    </location>
</feature>
<evidence type="ECO:0000313" key="3">
    <source>
        <dbReference type="Proteomes" id="UP000036406"/>
    </source>
</evidence>
<dbReference type="EMBL" id="CP011494">
    <property type="protein sequence ID" value="AKO53566.1"/>
    <property type="molecule type" value="Genomic_DNA"/>
</dbReference>
<feature type="transmembrane region" description="Helical" evidence="1">
    <location>
        <begin position="348"/>
        <end position="367"/>
    </location>
</feature>
<dbReference type="AlphaFoldDB" id="A0A0H4I3D3"/>
<feature type="transmembrane region" description="Helical" evidence="1">
    <location>
        <begin position="72"/>
        <end position="88"/>
    </location>
</feature>
<reference evidence="2 3" key="1">
    <citation type="submission" date="2015-05" db="EMBL/GenBank/DDBJ databases">
        <title>Complete genome of Marinobacter psychrophilus strain 20041T isolated from sea-ice of the Canadian Basin.</title>
        <authorList>
            <person name="Song L."/>
            <person name="Ren L."/>
            <person name="Yu Y."/>
            <person name="Wang X."/>
        </authorList>
    </citation>
    <scope>NUCLEOTIDE SEQUENCE [LARGE SCALE GENOMIC DNA]</scope>
    <source>
        <strain evidence="2 3">20041</strain>
    </source>
</reference>
<evidence type="ECO:0000256" key="1">
    <source>
        <dbReference type="SAM" id="Phobius"/>
    </source>
</evidence>
<dbReference type="Pfam" id="PF05940">
    <property type="entry name" value="NnrS"/>
    <property type="match status" value="1"/>
</dbReference>
<name>A0A0H4I3D3_9GAMM</name>
<keyword evidence="1" id="KW-0812">Transmembrane</keyword>
<feature type="transmembrane region" description="Helical" evidence="1">
    <location>
        <begin position="124"/>
        <end position="147"/>
    </location>
</feature>
<proteinExistence type="predicted"/>
<feature type="transmembrane region" description="Helical" evidence="1">
    <location>
        <begin position="47"/>
        <end position="65"/>
    </location>
</feature>
<dbReference type="KEGG" id="mpq:ABA45_15010"/>
<evidence type="ECO:0000313" key="2">
    <source>
        <dbReference type="EMBL" id="AKO53566.1"/>
    </source>
</evidence>